<evidence type="ECO:0000313" key="2">
    <source>
        <dbReference type="EMBL" id="GAA0322417.1"/>
    </source>
</evidence>
<name>A0ABN0W142_9ACTN</name>
<evidence type="ECO:0000313" key="3">
    <source>
        <dbReference type="Proteomes" id="UP001501822"/>
    </source>
</evidence>
<dbReference type="EMBL" id="BAAABM010000007">
    <property type="protein sequence ID" value="GAA0322417.1"/>
    <property type="molecule type" value="Genomic_DNA"/>
</dbReference>
<organism evidence="2 3">
    <name type="scientific">Actinoallomurus spadix</name>
    <dbReference type="NCBI Taxonomy" id="79912"/>
    <lineage>
        <taxon>Bacteria</taxon>
        <taxon>Bacillati</taxon>
        <taxon>Actinomycetota</taxon>
        <taxon>Actinomycetes</taxon>
        <taxon>Streptosporangiales</taxon>
        <taxon>Thermomonosporaceae</taxon>
        <taxon>Actinoallomurus</taxon>
    </lineage>
</organism>
<dbReference type="Proteomes" id="UP001501822">
    <property type="component" value="Unassembled WGS sequence"/>
</dbReference>
<keyword evidence="3" id="KW-1185">Reference proteome</keyword>
<feature type="region of interest" description="Disordered" evidence="1">
    <location>
        <begin position="218"/>
        <end position="276"/>
    </location>
</feature>
<accession>A0ABN0W142</accession>
<gene>
    <name evidence="2" type="ORF">GCM10010151_10310</name>
</gene>
<reference evidence="2 3" key="1">
    <citation type="journal article" date="2019" name="Int. J. Syst. Evol. Microbiol.">
        <title>The Global Catalogue of Microorganisms (GCM) 10K type strain sequencing project: providing services to taxonomists for standard genome sequencing and annotation.</title>
        <authorList>
            <consortium name="The Broad Institute Genomics Platform"/>
            <consortium name="The Broad Institute Genome Sequencing Center for Infectious Disease"/>
            <person name="Wu L."/>
            <person name="Ma J."/>
        </authorList>
    </citation>
    <scope>NUCLEOTIDE SEQUENCE [LARGE SCALE GENOMIC DNA]</scope>
    <source>
        <strain evidence="2 3">JCM 3146</strain>
    </source>
</reference>
<evidence type="ECO:0000256" key="1">
    <source>
        <dbReference type="SAM" id="MobiDB-lite"/>
    </source>
</evidence>
<sequence length="432" mass="48336">MPAEPPTEAFQEFTRNLEYARQLVGGGRRLGQLRVGAFDVDDLYRAAWVQAVAALDHWITREIIDRAVTLAQNPSITRPPNFNKLKMPVELFERVHYEQEPIDAAFRAFFEQTFEFRTFQAPDKIKEGFAHVSTVKLWVRVAEIMDAARSDDEPITPDIVRQRLDRIAKRRNAIAHTADRDPTSPTMRAAITADETLATINWLQAMAAAIQEAVGQPTVAPDYDSGPEDDAGPTAEVRLQKPGHRRDAEGTSGAEDAQVSPPENLSLTEAPSARADETFVRQRHRWDETDLLESIENHCPPDVARTLLSVYRHAEKHPAFQEYRFGTGAQPSVTAWFSIGTDDAPVWSIYTGVSMSALSINFEWMQSRGASTEVLSKLAHDLRTIRGWRHLPAKLESDDYRRRPSIGMRSLAVPSTAETVITALNDLLSPTG</sequence>
<proteinExistence type="predicted"/>
<evidence type="ECO:0008006" key="4">
    <source>
        <dbReference type="Google" id="ProtNLM"/>
    </source>
</evidence>
<comment type="caution">
    <text evidence="2">The sequence shown here is derived from an EMBL/GenBank/DDBJ whole genome shotgun (WGS) entry which is preliminary data.</text>
</comment>
<protein>
    <recommendedName>
        <fullName evidence="4">RiboL-PSP-HEPN domain-containing protein</fullName>
    </recommendedName>
</protein>